<dbReference type="Pfam" id="PF02350">
    <property type="entry name" value="Epimerase_2"/>
    <property type="match status" value="1"/>
</dbReference>
<organism evidence="2 3">
    <name type="scientific">Aquimarina algicola</name>
    <dbReference type="NCBI Taxonomy" id="2589995"/>
    <lineage>
        <taxon>Bacteria</taxon>
        <taxon>Pseudomonadati</taxon>
        <taxon>Bacteroidota</taxon>
        <taxon>Flavobacteriia</taxon>
        <taxon>Flavobacteriales</taxon>
        <taxon>Flavobacteriaceae</taxon>
        <taxon>Aquimarina</taxon>
    </lineage>
</organism>
<dbReference type="NCBIfam" id="TIGR03568">
    <property type="entry name" value="NeuC_NnaA"/>
    <property type="match status" value="1"/>
</dbReference>
<gene>
    <name evidence="2" type="primary">neuC</name>
    <name evidence="2" type="ORF">FHK87_09895</name>
</gene>
<dbReference type="Proteomes" id="UP000315540">
    <property type="component" value="Unassembled WGS sequence"/>
</dbReference>
<dbReference type="EMBL" id="VFWZ01000002">
    <property type="protein sequence ID" value="TPN87876.1"/>
    <property type="molecule type" value="Genomic_DNA"/>
</dbReference>
<dbReference type="GO" id="GO:0004553">
    <property type="term" value="F:hydrolase activity, hydrolyzing O-glycosyl compounds"/>
    <property type="evidence" value="ECO:0007669"/>
    <property type="project" value="InterPro"/>
</dbReference>
<reference evidence="2 3" key="1">
    <citation type="submission" date="2019-06" db="EMBL/GenBank/DDBJ databases">
        <authorList>
            <person name="Meng X."/>
        </authorList>
    </citation>
    <scope>NUCLEOTIDE SEQUENCE [LARGE SCALE GENOMIC DNA]</scope>
    <source>
        <strain evidence="2 3">M625</strain>
    </source>
</reference>
<evidence type="ECO:0000313" key="2">
    <source>
        <dbReference type="EMBL" id="TPN87876.1"/>
    </source>
</evidence>
<dbReference type="GO" id="GO:0006047">
    <property type="term" value="P:UDP-N-acetylglucosamine metabolic process"/>
    <property type="evidence" value="ECO:0007669"/>
    <property type="project" value="InterPro"/>
</dbReference>
<dbReference type="PANTHER" id="PTHR43174">
    <property type="entry name" value="UDP-N-ACETYLGLUCOSAMINE 2-EPIMERASE"/>
    <property type="match status" value="1"/>
</dbReference>
<feature type="domain" description="UDP-N-acetylglucosamine 2-epimerase" evidence="1">
    <location>
        <begin position="22"/>
        <end position="369"/>
    </location>
</feature>
<dbReference type="RefSeq" id="WP_140592515.1">
    <property type="nucleotide sequence ID" value="NZ_VFWZ01000002.1"/>
</dbReference>
<keyword evidence="2" id="KW-0378">Hydrolase</keyword>
<dbReference type="OrthoDB" id="9803238at2"/>
<accession>A0A504JAB0</accession>
<keyword evidence="3" id="KW-1185">Reference proteome</keyword>
<evidence type="ECO:0000259" key="1">
    <source>
        <dbReference type="Pfam" id="PF02350"/>
    </source>
</evidence>
<dbReference type="InterPro" id="IPR020004">
    <property type="entry name" value="UDP-GlcNAc_Epase"/>
</dbReference>
<dbReference type="CDD" id="cd03786">
    <property type="entry name" value="GTB_UDP-GlcNAc_2-Epimerase"/>
    <property type="match status" value="1"/>
</dbReference>
<protein>
    <submittedName>
        <fullName evidence="2">UDP-N-acetylglucosamine 2-epimerase (Hydrolyzing)</fullName>
        <ecNumber evidence="2">3.2.1.183</ecNumber>
    </submittedName>
</protein>
<proteinExistence type="predicted"/>
<dbReference type="EC" id="3.2.1.183" evidence="2"/>
<keyword evidence="2" id="KW-0326">Glycosidase</keyword>
<dbReference type="SUPFAM" id="SSF53756">
    <property type="entry name" value="UDP-Glycosyltransferase/glycogen phosphorylase"/>
    <property type="match status" value="1"/>
</dbReference>
<dbReference type="PANTHER" id="PTHR43174:SF3">
    <property type="entry name" value="UDP-N-ACETYLGLUCOSAMINE 2-EPIMERASE"/>
    <property type="match status" value="1"/>
</dbReference>
<evidence type="ECO:0000313" key="3">
    <source>
        <dbReference type="Proteomes" id="UP000315540"/>
    </source>
</evidence>
<name>A0A504JAB0_9FLAO</name>
<sequence length="383" mass="42489">MKSIAVVTGTRAEYGLLKPLIKAISEDKAFKLQLIVTGMHLSPDFGLTYKQIEQDGFVIDSKVEDHLSGDSAEAITKAIGTAMIGFGETYKRLAPDLVVVLGDRSEILAAATAAMIKGIPIAHLHGGETTEGAYDEGIRHAITKMSYLHFTSAEVYRKRVIQLGESPDRVFNVGAIGIDSIKNLKLLTKKEFESSISFNLNKKSVLVTFHPVTLENATAKGQFEELLKSLDKLEETTIIFTKPNSDKDGRVIIEMIDDYVVKNPEKSIAFTSLGQLRYLSALQYVDVVAGNSSSGIYEVPIFKKPTINIGDRQKGRLMPKSIINCKPIQKDIDKAIQKSFDKEFIKQIQMQKNIYGNGNTTSQIIEILKTFELKDIKKSFHNL</sequence>
<dbReference type="AlphaFoldDB" id="A0A504JAB0"/>
<dbReference type="InterPro" id="IPR003331">
    <property type="entry name" value="UDP_GlcNAc_Epimerase_2_dom"/>
</dbReference>
<comment type="caution">
    <text evidence="2">The sequence shown here is derived from an EMBL/GenBank/DDBJ whole genome shotgun (WGS) entry which is preliminary data.</text>
</comment>
<dbReference type="Gene3D" id="3.40.50.2000">
    <property type="entry name" value="Glycogen Phosphorylase B"/>
    <property type="match status" value="2"/>
</dbReference>
<dbReference type="InterPro" id="IPR029767">
    <property type="entry name" value="WecB-like"/>
</dbReference>